<dbReference type="Pfam" id="PF13522">
    <property type="entry name" value="GATase_6"/>
    <property type="match status" value="1"/>
</dbReference>
<reference evidence="12 13" key="1">
    <citation type="submission" date="2016-10" db="EMBL/GenBank/DDBJ databases">
        <authorList>
            <person name="de Groot N.N."/>
        </authorList>
    </citation>
    <scope>NUCLEOTIDE SEQUENCE [LARGE SCALE GENOMIC DNA]</scope>
    <source>
        <strain evidence="12 13">DSM 22489</strain>
    </source>
</reference>
<evidence type="ECO:0000256" key="6">
    <source>
        <dbReference type="ARBA" id="ARBA00022962"/>
    </source>
</evidence>
<evidence type="ECO:0000313" key="13">
    <source>
        <dbReference type="Proteomes" id="UP000236728"/>
    </source>
</evidence>
<name>A0A1H5YH41_9BACT</name>
<dbReference type="PROSITE" id="PS51278">
    <property type="entry name" value="GATASE_TYPE_2"/>
    <property type="match status" value="1"/>
</dbReference>
<dbReference type="EC" id="2.4.2.14" evidence="7"/>
<keyword evidence="13" id="KW-1185">Reference proteome</keyword>
<dbReference type="GO" id="GO:0006189">
    <property type="term" value="P:'de novo' IMP biosynthetic process"/>
    <property type="evidence" value="ECO:0007669"/>
    <property type="project" value="UniProtKB-UniRule"/>
</dbReference>
<evidence type="ECO:0000256" key="4">
    <source>
        <dbReference type="ARBA" id="ARBA00022679"/>
    </source>
</evidence>
<dbReference type="RefSeq" id="WP_103933154.1">
    <property type="nucleotide sequence ID" value="NZ_FNVA01000003.1"/>
</dbReference>
<dbReference type="AlphaFoldDB" id="A0A1H5YH41"/>
<dbReference type="GO" id="GO:0004044">
    <property type="term" value="F:amidophosphoribosyltransferase activity"/>
    <property type="evidence" value="ECO:0007669"/>
    <property type="project" value="UniProtKB-UniRule"/>
</dbReference>
<accession>A0A1H5YH41</accession>
<comment type="similarity">
    <text evidence="2 7 8">In the C-terminal section; belongs to the purine/pyrimidine phosphoribosyltransferase family.</text>
</comment>
<dbReference type="SUPFAM" id="SSF56235">
    <property type="entry name" value="N-terminal nucleophile aminohydrolases (Ntn hydrolases)"/>
    <property type="match status" value="1"/>
</dbReference>
<dbReference type="PANTHER" id="PTHR11907">
    <property type="entry name" value="AMIDOPHOSPHORIBOSYLTRANSFERASE"/>
    <property type="match status" value="1"/>
</dbReference>
<keyword evidence="5 7" id="KW-0658">Purine biosynthesis</keyword>
<dbReference type="InterPro" id="IPR035584">
    <property type="entry name" value="PurF_N"/>
</dbReference>
<evidence type="ECO:0000256" key="2">
    <source>
        <dbReference type="ARBA" id="ARBA00010138"/>
    </source>
</evidence>
<keyword evidence="4 7" id="KW-0808">Transferase</keyword>
<evidence type="ECO:0000256" key="10">
    <source>
        <dbReference type="PIRSR" id="PIRSR000485-2"/>
    </source>
</evidence>
<dbReference type="InterPro" id="IPR000836">
    <property type="entry name" value="PRTase_dom"/>
</dbReference>
<dbReference type="Gene3D" id="3.60.20.10">
    <property type="entry name" value="Glutamine Phosphoribosylpyrophosphate, subunit 1, domain 1"/>
    <property type="match status" value="1"/>
</dbReference>
<feature type="binding site" evidence="7 10">
    <location>
        <position position="366"/>
    </location>
    <ligand>
        <name>Mg(2+)</name>
        <dbReference type="ChEBI" id="CHEBI:18420"/>
    </ligand>
</feature>
<keyword evidence="6 7" id="KW-0315">Glutamine amidotransferase</keyword>
<dbReference type="EMBL" id="FNVA01000003">
    <property type="protein sequence ID" value="SEG22917.1"/>
    <property type="molecule type" value="Genomic_DNA"/>
</dbReference>
<evidence type="ECO:0000256" key="1">
    <source>
        <dbReference type="ARBA" id="ARBA00005209"/>
    </source>
</evidence>
<dbReference type="GO" id="GO:0009113">
    <property type="term" value="P:purine nucleobase biosynthetic process"/>
    <property type="evidence" value="ECO:0007669"/>
    <property type="project" value="UniProtKB-UniRule"/>
</dbReference>
<feature type="active site" description="Nucleophile" evidence="7 9">
    <location>
        <position position="2"/>
    </location>
</feature>
<dbReference type="PIRSF" id="PIRSF000485">
    <property type="entry name" value="Amd_phspho_trans"/>
    <property type="match status" value="1"/>
</dbReference>
<evidence type="ECO:0000256" key="5">
    <source>
        <dbReference type="ARBA" id="ARBA00022755"/>
    </source>
</evidence>
<protein>
    <recommendedName>
        <fullName evidence="7">Amidophosphoribosyltransferase</fullName>
        <shortName evidence="7">ATase</shortName>
        <ecNumber evidence="7">2.4.2.14</ecNumber>
    </recommendedName>
    <alternativeName>
        <fullName evidence="7">Glutamine phosphoribosylpyrophosphate amidotransferase</fullName>
        <shortName evidence="7">GPATase</shortName>
    </alternativeName>
</protein>
<keyword evidence="7 10" id="KW-0479">Metal-binding</keyword>
<feature type="binding site" evidence="7 10">
    <location>
        <position position="304"/>
    </location>
    <ligand>
        <name>Mg(2+)</name>
        <dbReference type="ChEBI" id="CHEBI:18420"/>
    </ligand>
</feature>
<evidence type="ECO:0000259" key="11">
    <source>
        <dbReference type="PROSITE" id="PS51278"/>
    </source>
</evidence>
<dbReference type="GO" id="GO:0000287">
    <property type="term" value="F:magnesium ion binding"/>
    <property type="evidence" value="ECO:0007669"/>
    <property type="project" value="UniProtKB-UniRule"/>
</dbReference>
<comment type="pathway">
    <text evidence="1 7 8">Purine metabolism; IMP biosynthesis via de novo pathway; N(1)-(5-phospho-D-ribosyl)glycinamide from 5-phospho-alpha-D-ribose 1-diphosphate: step 1/2.</text>
</comment>
<dbReference type="SUPFAM" id="SSF53271">
    <property type="entry name" value="PRTase-like"/>
    <property type="match status" value="1"/>
</dbReference>
<organism evidence="12 13">
    <name type="scientific">Bryocella elongata</name>
    <dbReference type="NCBI Taxonomy" id="863522"/>
    <lineage>
        <taxon>Bacteria</taxon>
        <taxon>Pseudomonadati</taxon>
        <taxon>Acidobacteriota</taxon>
        <taxon>Terriglobia</taxon>
        <taxon>Terriglobales</taxon>
        <taxon>Acidobacteriaceae</taxon>
        <taxon>Bryocella</taxon>
    </lineage>
</organism>
<evidence type="ECO:0000313" key="12">
    <source>
        <dbReference type="EMBL" id="SEG22917.1"/>
    </source>
</evidence>
<comment type="function">
    <text evidence="7">Catalyzes the formation of phosphoribosylamine from phosphoribosylpyrophosphate (PRPP) and glutamine.</text>
</comment>
<dbReference type="HAMAP" id="MF_01931">
    <property type="entry name" value="PurF"/>
    <property type="match status" value="1"/>
</dbReference>
<dbReference type="UniPathway" id="UPA00074">
    <property type="reaction ID" value="UER00124"/>
</dbReference>
<dbReference type="InterPro" id="IPR005854">
    <property type="entry name" value="PurF"/>
</dbReference>
<dbReference type="CDD" id="cd00715">
    <property type="entry name" value="GPATase_N"/>
    <property type="match status" value="1"/>
</dbReference>
<evidence type="ECO:0000256" key="9">
    <source>
        <dbReference type="PIRSR" id="PIRSR000485-1"/>
    </source>
</evidence>
<comment type="catalytic activity">
    <reaction evidence="7 8">
        <text>5-phospho-beta-D-ribosylamine + L-glutamate + diphosphate = 5-phospho-alpha-D-ribose 1-diphosphate + L-glutamine + H2O</text>
        <dbReference type="Rhea" id="RHEA:14905"/>
        <dbReference type="ChEBI" id="CHEBI:15377"/>
        <dbReference type="ChEBI" id="CHEBI:29985"/>
        <dbReference type="ChEBI" id="CHEBI:33019"/>
        <dbReference type="ChEBI" id="CHEBI:58017"/>
        <dbReference type="ChEBI" id="CHEBI:58359"/>
        <dbReference type="ChEBI" id="CHEBI:58681"/>
        <dbReference type="EC" id="2.4.2.14"/>
    </reaction>
</comment>
<feature type="binding site" evidence="7 10">
    <location>
        <position position="367"/>
    </location>
    <ligand>
        <name>Mg(2+)</name>
        <dbReference type="ChEBI" id="CHEBI:18420"/>
    </ligand>
</feature>
<dbReference type="Pfam" id="PF00156">
    <property type="entry name" value="Pribosyltran"/>
    <property type="match status" value="1"/>
</dbReference>
<evidence type="ECO:0000256" key="7">
    <source>
        <dbReference type="HAMAP-Rule" id="MF_01931"/>
    </source>
</evidence>
<comment type="cofactor">
    <cofactor evidence="7 10">
        <name>Mg(2+)</name>
        <dbReference type="ChEBI" id="CHEBI:18420"/>
    </cofactor>
    <text evidence="7 10">Binds 1 Mg(2+) ion per subunit.</text>
</comment>
<dbReference type="Proteomes" id="UP000236728">
    <property type="component" value="Unassembled WGS sequence"/>
</dbReference>
<proteinExistence type="inferred from homology"/>
<dbReference type="InterPro" id="IPR029057">
    <property type="entry name" value="PRTase-like"/>
</dbReference>
<dbReference type="OrthoDB" id="9801213at2"/>
<dbReference type="InterPro" id="IPR029055">
    <property type="entry name" value="Ntn_hydrolases_N"/>
</dbReference>
<evidence type="ECO:0000256" key="8">
    <source>
        <dbReference type="PIRNR" id="PIRNR000485"/>
    </source>
</evidence>
<dbReference type="InterPro" id="IPR017932">
    <property type="entry name" value="GATase_2_dom"/>
</dbReference>
<dbReference type="Gene3D" id="3.40.50.2020">
    <property type="match status" value="1"/>
</dbReference>
<keyword evidence="7 10" id="KW-0460">Magnesium</keyword>
<gene>
    <name evidence="7" type="primary">purF</name>
    <name evidence="12" type="ORF">SAMN05421819_2290</name>
</gene>
<sequence length="504" mass="55324">MCGIVGIIGNSPVSHTLYESLSMLQHRGQDAAGIATFFEDKFYLHKGNGLLTDVFNAGNMARLLGTFGIGHVRYPTAGCASVAEAQPFYVNSPYGIVFAHNGNLTNVSDIVEDLFVTDMRHLNTTSDSEVMLNVFAHALVRRGAVHPNEYDIFAAVEEVHRRCHGGYAVIAMVAGVGMVAFRDLNGIRPLIFGSRVNSKGETEYMVASESVALQVAGFKIDHDLAPGETLFVALDGEVHQHVSLLARDKAPCLFEYVYLARPDSVLDGASVYECRVNMGTKLAAKIKREWADLPIDVVVPIPSTSRIAAQEIATRLNKPYRDALVRNRYVGRTFIMPGQAQRKASIRRKLNPIPQVFEGKNVLLVDDSIVRGNTIKEIIAMVREQGAKHVYVCSAAPPVIFPNVYGIDMPARSELAANGKTVAELAKEIDADQLIFQDLEDLKESITEACPALTYFDTSVFDGQYVTGDVTQEYLATLEKARNDTAKQSIEVQNQIERNLTAQV</sequence>
<feature type="domain" description="Glutamine amidotransferase type-2" evidence="11">
    <location>
        <begin position="2"/>
        <end position="235"/>
    </location>
</feature>
<keyword evidence="3 7" id="KW-0328">Glycosyltransferase</keyword>
<dbReference type="CDD" id="cd06223">
    <property type="entry name" value="PRTases_typeI"/>
    <property type="match status" value="1"/>
</dbReference>
<comment type="caution">
    <text evidence="7">Lacks conserved residue(s) required for the propagation of feature annotation.</text>
</comment>
<evidence type="ECO:0000256" key="3">
    <source>
        <dbReference type="ARBA" id="ARBA00022676"/>
    </source>
</evidence>
<dbReference type="NCBIfam" id="TIGR01134">
    <property type="entry name" value="purF"/>
    <property type="match status" value="1"/>
</dbReference>